<dbReference type="InterPro" id="IPR058031">
    <property type="entry name" value="AAA_lid_NorR"/>
</dbReference>
<dbReference type="Pfam" id="PF00158">
    <property type="entry name" value="Sigma54_activat"/>
    <property type="match status" value="1"/>
</dbReference>
<comment type="caution">
    <text evidence="4">The sequence shown here is derived from an EMBL/GenBank/DDBJ whole genome shotgun (WGS) entry which is preliminary data.</text>
</comment>
<dbReference type="InterPro" id="IPR027417">
    <property type="entry name" value="P-loop_NTPase"/>
</dbReference>
<gene>
    <name evidence="4" type="ORF">Q428_01935</name>
</gene>
<dbReference type="SMART" id="SM00382">
    <property type="entry name" value="AAA"/>
    <property type="match status" value="1"/>
</dbReference>
<dbReference type="PROSITE" id="PS00675">
    <property type="entry name" value="SIGMA54_INTERACT_1"/>
    <property type="match status" value="1"/>
</dbReference>
<dbReference type="Pfam" id="PF25601">
    <property type="entry name" value="AAA_lid_14"/>
    <property type="match status" value="1"/>
</dbReference>
<name>A0A017RXU0_9CLOT</name>
<dbReference type="EMBL" id="AZQP01000003">
    <property type="protein sequence ID" value="EYE89558.1"/>
    <property type="molecule type" value="Genomic_DNA"/>
</dbReference>
<keyword evidence="1" id="KW-0547">Nucleotide-binding</keyword>
<dbReference type="AlphaFoldDB" id="A0A017RXU0"/>
<dbReference type="Gene3D" id="3.30.450.40">
    <property type="match status" value="1"/>
</dbReference>
<dbReference type="GO" id="GO:0006355">
    <property type="term" value="P:regulation of DNA-templated transcription"/>
    <property type="evidence" value="ECO:0007669"/>
    <property type="project" value="InterPro"/>
</dbReference>
<evidence type="ECO:0000259" key="3">
    <source>
        <dbReference type="PROSITE" id="PS50045"/>
    </source>
</evidence>
<evidence type="ECO:0000256" key="2">
    <source>
        <dbReference type="ARBA" id="ARBA00022840"/>
    </source>
</evidence>
<protein>
    <submittedName>
        <fullName evidence="4">ATPase AAA</fullName>
    </submittedName>
</protein>
<dbReference type="InterPro" id="IPR002078">
    <property type="entry name" value="Sigma_54_int"/>
</dbReference>
<keyword evidence="5" id="KW-1185">Reference proteome</keyword>
<dbReference type="Proteomes" id="UP000019681">
    <property type="component" value="Unassembled WGS sequence"/>
</dbReference>
<dbReference type="Gene3D" id="1.10.8.60">
    <property type="match status" value="1"/>
</dbReference>
<accession>A0A017RXU0</accession>
<keyword evidence="2" id="KW-0067">ATP-binding</keyword>
<dbReference type="InterPro" id="IPR025662">
    <property type="entry name" value="Sigma_54_int_dom_ATP-bd_1"/>
</dbReference>
<evidence type="ECO:0000256" key="1">
    <source>
        <dbReference type="ARBA" id="ARBA00022741"/>
    </source>
</evidence>
<dbReference type="Gene3D" id="1.10.10.60">
    <property type="entry name" value="Homeodomain-like"/>
    <property type="match status" value="1"/>
</dbReference>
<reference evidence="4 5" key="1">
    <citation type="journal article" date="2014" name="Genome Announc.">
        <title>Draft Genome Sequence of Fervidicella metallireducens Strain AeBT, an Iron-Reducing Thermoanaerobe from the Great Artesian Basin.</title>
        <authorList>
            <person name="Patel B.K."/>
        </authorList>
    </citation>
    <scope>NUCLEOTIDE SEQUENCE [LARGE SCALE GENOMIC DNA]</scope>
    <source>
        <strain evidence="4 5">AeB</strain>
    </source>
</reference>
<dbReference type="InterPro" id="IPR003593">
    <property type="entry name" value="AAA+_ATPase"/>
</dbReference>
<sequence>MNFDLCSIQDIVQKYADIISQVSGVDVEVVDKKLYRIAGTGLYAGNVNQDMSSEGYVYRHILNTGETKIIYNPGEDPLCFNCPNCSNCQETIEISMPIKIHEEIIGIIGLVGSSKDQRDLILKNEKLYLEFVNQIAYFIAAKVLELKERENNLSIIAILESVIDYMNQGVLILGKGNIITICNESAKQQLGISMLKGKTMQIIYTGDELNNTSEYKMIIDNKEVFIMGEVYPFGLRNDQYTSIVIFKTVKTIHSDLYEMMATHKAVDAKNIIGSSEETKKLKSNIKKVAGSNSTVLITGESGTGKEMVARAIWQQSERRNQKFVAVNCAAIPETLLESELFGYVKGAFSGADPKGRIGKFELANQGIIFLDEIGDMPIYLQAKLLRVLQERTITRIGSNQVIPIDVRVIAATNKDLKAMIGTKKFREDLYYRLNVIPISIKPLRERRDDIEELTGYFVKRYSYLLNKPFSHIERSTMEKLKNHMWRGNVRELENTVEFMVNMMESDGILNDRTLPMDFFENIPKSVAINNNSNMITPLRELEFREIQKALSIFGDTTEGKRRAAMSLGISLTTFYRRLEEMLNK</sequence>
<dbReference type="InterPro" id="IPR029016">
    <property type="entry name" value="GAF-like_dom_sf"/>
</dbReference>
<dbReference type="OrthoDB" id="9803970at2"/>
<proteinExistence type="predicted"/>
<feature type="domain" description="Sigma-54 factor interaction" evidence="3">
    <location>
        <begin position="271"/>
        <end position="501"/>
    </location>
</feature>
<evidence type="ECO:0000313" key="5">
    <source>
        <dbReference type="Proteomes" id="UP000019681"/>
    </source>
</evidence>
<dbReference type="FunFam" id="3.40.50.300:FF:000006">
    <property type="entry name" value="DNA-binding transcriptional regulator NtrC"/>
    <property type="match status" value="1"/>
</dbReference>
<dbReference type="PROSITE" id="PS50045">
    <property type="entry name" value="SIGMA54_INTERACT_4"/>
    <property type="match status" value="1"/>
</dbReference>
<dbReference type="CDD" id="cd00009">
    <property type="entry name" value="AAA"/>
    <property type="match status" value="1"/>
</dbReference>
<dbReference type="SUPFAM" id="SSF52540">
    <property type="entry name" value="P-loop containing nucleoside triphosphate hydrolases"/>
    <property type="match status" value="1"/>
</dbReference>
<organism evidence="4 5">
    <name type="scientific">Fervidicella metallireducens AeB</name>
    <dbReference type="NCBI Taxonomy" id="1403537"/>
    <lineage>
        <taxon>Bacteria</taxon>
        <taxon>Bacillati</taxon>
        <taxon>Bacillota</taxon>
        <taxon>Clostridia</taxon>
        <taxon>Eubacteriales</taxon>
        <taxon>Clostridiaceae</taxon>
        <taxon>Fervidicella</taxon>
    </lineage>
</organism>
<dbReference type="STRING" id="1403537.Q428_01935"/>
<evidence type="ECO:0000313" key="4">
    <source>
        <dbReference type="EMBL" id="EYE89558.1"/>
    </source>
</evidence>
<dbReference type="Gene3D" id="3.40.50.300">
    <property type="entry name" value="P-loop containing nucleotide triphosphate hydrolases"/>
    <property type="match status" value="1"/>
</dbReference>
<dbReference type="PANTHER" id="PTHR32071:SF57">
    <property type="entry name" value="C4-DICARBOXYLATE TRANSPORT TRANSCRIPTIONAL REGULATORY PROTEIN DCTD"/>
    <property type="match status" value="1"/>
</dbReference>
<dbReference type="PANTHER" id="PTHR32071">
    <property type="entry name" value="TRANSCRIPTIONAL REGULATORY PROTEIN"/>
    <property type="match status" value="1"/>
</dbReference>
<dbReference type="GO" id="GO:0005524">
    <property type="term" value="F:ATP binding"/>
    <property type="evidence" value="ECO:0007669"/>
    <property type="project" value="UniProtKB-KW"/>
</dbReference>
<dbReference type="RefSeq" id="WP_035377642.1">
    <property type="nucleotide sequence ID" value="NZ_AZQP01000003.1"/>
</dbReference>